<dbReference type="NCBIfam" id="TIGR00665">
    <property type="entry name" value="DnaB"/>
    <property type="match status" value="1"/>
</dbReference>
<evidence type="ECO:0000256" key="2">
    <source>
        <dbReference type="ARBA" id="ARBA00022515"/>
    </source>
</evidence>
<evidence type="ECO:0000256" key="12">
    <source>
        <dbReference type="RuleBase" id="RU362085"/>
    </source>
</evidence>
<comment type="catalytic activity">
    <reaction evidence="10 12">
        <text>ATP + H2O = ADP + phosphate + H(+)</text>
        <dbReference type="Rhea" id="RHEA:13065"/>
        <dbReference type="ChEBI" id="CHEBI:15377"/>
        <dbReference type="ChEBI" id="CHEBI:15378"/>
        <dbReference type="ChEBI" id="CHEBI:30616"/>
        <dbReference type="ChEBI" id="CHEBI:43474"/>
        <dbReference type="ChEBI" id="CHEBI:456216"/>
        <dbReference type="EC" id="5.6.2.3"/>
    </reaction>
</comment>
<dbReference type="SUPFAM" id="SSF48024">
    <property type="entry name" value="N-terminal domain of DnaB helicase"/>
    <property type="match status" value="1"/>
</dbReference>
<proteinExistence type="inferred from homology"/>
<dbReference type="FunFam" id="3.40.50.300:FF:000076">
    <property type="entry name" value="Replicative DNA helicase"/>
    <property type="match status" value="1"/>
</dbReference>
<dbReference type="InterPro" id="IPR007693">
    <property type="entry name" value="DNA_helicase_DnaB-like_N"/>
</dbReference>
<comment type="similarity">
    <text evidence="1 12">Belongs to the helicase family. DnaB subfamily.</text>
</comment>
<dbReference type="Gene3D" id="1.10.860.10">
    <property type="entry name" value="DNAb Helicase, Chain A"/>
    <property type="match status" value="1"/>
</dbReference>
<keyword evidence="5 12" id="KW-0378">Hydrolase</keyword>
<dbReference type="Pfam" id="PF03796">
    <property type="entry name" value="DnaB_C"/>
    <property type="match status" value="1"/>
</dbReference>
<organism evidence="14 15">
    <name type="scientific">Candidatus Desantisbacteria bacterium CG2_30_40_21</name>
    <dbReference type="NCBI Taxonomy" id="1817895"/>
    <lineage>
        <taxon>Bacteria</taxon>
        <taxon>Candidatus Desantisiibacteriota</taxon>
    </lineage>
</organism>
<dbReference type="PROSITE" id="PS51199">
    <property type="entry name" value="SF4_HELICASE"/>
    <property type="match status" value="1"/>
</dbReference>
<evidence type="ECO:0000259" key="13">
    <source>
        <dbReference type="PROSITE" id="PS51199"/>
    </source>
</evidence>
<dbReference type="Pfam" id="PF00772">
    <property type="entry name" value="DnaB"/>
    <property type="match status" value="1"/>
</dbReference>
<dbReference type="InterPro" id="IPR036185">
    <property type="entry name" value="DNA_heli_DnaB-like_N_sf"/>
</dbReference>
<dbReference type="GO" id="GO:0005829">
    <property type="term" value="C:cytosol"/>
    <property type="evidence" value="ECO:0007669"/>
    <property type="project" value="TreeGrafter"/>
</dbReference>
<dbReference type="InterPro" id="IPR007694">
    <property type="entry name" value="DNA_helicase_DnaB-like_C"/>
</dbReference>
<keyword evidence="9" id="KW-0413">Isomerase</keyword>
<dbReference type="FunFam" id="1.10.860.10:FF:000001">
    <property type="entry name" value="Replicative DNA helicase"/>
    <property type="match status" value="1"/>
</dbReference>
<accession>A0A1J5EES0</accession>
<dbReference type="CDD" id="cd00984">
    <property type="entry name" value="DnaB_C"/>
    <property type="match status" value="1"/>
</dbReference>
<reference evidence="14 15" key="1">
    <citation type="journal article" date="2016" name="Environ. Microbiol.">
        <title>Genomic resolution of a cold subsurface aquifer community provides metabolic insights for novel microbes adapted to high CO concentrations.</title>
        <authorList>
            <person name="Probst A.J."/>
            <person name="Castelle C.J."/>
            <person name="Singh A."/>
            <person name="Brown C.T."/>
            <person name="Anantharaman K."/>
            <person name="Sharon I."/>
            <person name="Hug L.A."/>
            <person name="Burstein D."/>
            <person name="Emerson J.B."/>
            <person name="Thomas B.C."/>
            <person name="Banfield J.F."/>
        </authorList>
    </citation>
    <scope>NUCLEOTIDE SEQUENCE [LARGE SCALE GENOMIC DNA]</scope>
    <source>
        <strain evidence="14">CG2_30_40_21</strain>
    </source>
</reference>
<evidence type="ECO:0000256" key="3">
    <source>
        <dbReference type="ARBA" id="ARBA00022705"/>
    </source>
</evidence>
<dbReference type="SMART" id="SM00382">
    <property type="entry name" value="AAA"/>
    <property type="match status" value="1"/>
</dbReference>
<protein>
    <recommendedName>
        <fullName evidence="11 12">Replicative DNA helicase</fullName>
        <ecNumber evidence="11 12">5.6.2.3</ecNumber>
    </recommendedName>
</protein>
<dbReference type="STRING" id="1817895.AUJ95_03695"/>
<keyword evidence="6 12" id="KW-0347">Helicase</keyword>
<dbReference type="EC" id="5.6.2.3" evidence="11 12"/>
<dbReference type="GO" id="GO:0003677">
    <property type="term" value="F:DNA binding"/>
    <property type="evidence" value="ECO:0007669"/>
    <property type="project" value="UniProtKB-UniRule"/>
</dbReference>
<dbReference type="PANTHER" id="PTHR30153:SF2">
    <property type="entry name" value="REPLICATIVE DNA HELICASE"/>
    <property type="match status" value="1"/>
</dbReference>
<evidence type="ECO:0000256" key="6">
    <source>
        <dbReference type="ARBA" id="ARBA00022806"/>
    </source>
</evidence>
<keyword evidence="7 12" id="KW-0067">ATP-binding</keyword>
<dbReference type="SUPFAM" id="SSF52540">
    <property type="entry name" value="P-loop containing nucleoside triphosphate hydrolases"/>
    <property type="match status" value="1"/>
</dbReference>
<dbReference type="PANTHER" id="PTHR30153">
    <property type="entry name" value="REPLICATIVE DNA HELICASE DNAB"/>
    <property type="match status" value="1"/>
</dbReference>
<dbReference type="GO" id="GO:0016887">
    <property type="term" value="F:ATP hydrolysis activity"/>
    <property type="evidence" value="ECO:0007669"/>
    <property type="project" value="RHEA"/>
</dbReference>
<evidence type="ECO:0000313" key="14">
    <source>
        <dbReference type="EMBL" id="OIP41176.1"/>
    </source>
</evidence>
<comment type="function">
    <text evidence="12">The main replicative DNA helicase, it participates in initiation and elongation during chromosome replication. Travels ahead of the DNA replisome, separating dsDNA into templates for DNA synthesis. A processive ATP-dependent 5'-3' DNA helicase it has DNA-dependent ATPase activity.</text>
</comment>
<dbReference type="GO" id="GO:1990077">
    <property type="term" value="C:primosome complex"/>
    <property type="evidence" value="ECO:0007669"/>
    <property type="project" value="UniProtKB-UniRule"/>
</dbReference>
<dbReference type="EMBL" id="MNYI01000092">
    <property type="protein sequence ID" value="OIP41176.1"/>
    <property type="molecule type" value="Genomic_DNA"/>
</dbReference>
<dbReference type="GO" id="GO:0043139">
    <property type="term" value="F:5'-3' DNA helicase activity"/>
    <property type="evidence" value="ECO:0007669"/>
    <property type="project" value="UniProtKB-EC"/>
</dbReference>
<evidence type="ECO:0000256" key="7">
    <source>
        <dbReference type="ARBA" id="ARBA00022840"/>
    </source>
</evidence>
<feature type="domain" description="SF4 helicase" evidence="13">
    <location>
        <begin position="176"/>
        <end position="443"/>
    </location>
</feature>
<evidence type="ECO:0000256" key="5">
    <source>
        <dbReference type="ARBA" id="ARBA00022801"/>
    </source>
</evidence>
<evidence type="ECO:0000256" key="8">
    <source>
        <dbReference type="ARBA" id="ARBA00023125"/>
    </source>
</evidence>
<evidence type="ECO:0000256" key="10">
    <source>
        <dbReference type="ARBA" id="ARBA00048954"/>
    </source>
</evidence>
<dbReference type="GO" id="GO:0006269">
    <property type="term" value="P:DNA replication, synthesis of primer"/>
    <property type="evidence" value="ECO:0007669"/>
    <property type="project" value="UniProtKB-UniRule"/>
</dbReference>
<dbReference type="InterPro" id="IPR007692">
    <property type="entry name" value="DNA_helicase_DnaB"/>
</dbReference>
<dbReference type="InterPro" id="IPR016136">
    <property type="entry name" value="DNA_helicase_N/primase_C"/>
</dbReference>
<keyword evidence="8 12" id="KW-0238">DNA-binding</keyword>
<keyword evidence="4 12" id="KW-0547">Nucleotide-binding</keyword>
<evidence type="ECO:0000256" key="1">
    <source>
        <dbReference type="ARBA" id="ARBA00008428"/>
    </source>
</evidence>
<dbReference type="AlphaFoldDB" id="A0A1J5EES0"/>
<evidence type="ECO:0000256" key="4">
    <source>
        <dbReference type="ARBA" id="ARBA00022741"/>
    </source>
</evidence>
<dbReference type="InterPro" id="IPR003593">
    <property type="entry name" value="AAA+_ATPase"/>
</dbReference>
<name>A0A1J5EES0_9BACT</name>
<evidence type="ECO:0000256" key="9">
    <source>
        <dbReference type="ARBA" id="ARBA00023235"/>
    </source>
</evidence>
<keyword evidence="3 12" id="KW-0235">DNA replication</keyword>
<comment type="caution">
    <text evidence="14">The sequence shown here is derived from an EMBL/GenBank/DDBJ whole genome shotgun (WGS) entry which is preliminary data.</text>
</comment>
<evidence type="ECO:0000256" key="11">
    <source>
        <dbReference type="NCBIfam" id="TIGR00665"/>
    </source>
</evidence>
<dbReference type="NCBIfam" id="NF004384">
    <property type="entry name" value="PRK05748.1"/>
    <property type="match status" value="1"/>
</dbReference>
<dbReference type="Proteomes" id="UP000183085">
    <property type="component" value="Unassembled WGS sequence"/>
</dbReference>
<keyword evidence="2 12" id="KW-0639">Primosome</keyword>
<dbReference type="GO" id="GO:0042802">
    <property type="term" value="F:identical protein binding"/>
    <property type="evidence" value="ECO:0007669"/>
    <property type="project" value="UniProtKB-ARBA"/>
</dbReference>
<dbReference type="Gene3D" id="3.40.50.300">
    <property type="entry name" value="P-loop containing nucleotide triphosphate hydrolases"/>
    <property type="match status" value="1"/>
</dbReference>
<evidence type="ECO:0000313" key="15">
    <source>
        <dbReference type="Proteomes" id="UP000183085"/>
    </source>
</evidence>
<dbReference type="InterPro" id="IPR027417">
    <property type="entry name" value="P-loop_NTPase"/>
</dbReference>
<dbReference type="GO" id="GO:0005524">
    <property type="term" value="F:ATP binding"/>
    <property type="evidence" value="ECO:0007669"/>
    <property type="project" value="UniProtKB-UniRule"/>
</dbReference>
<sequence>MSIEKIPPQSIEAEMSMLGAMLMDKDAIGSAIELIEDDYFYRGVHQRIYQAIISLYEKNEPVDIVTLSEQLQHNNELASVGGSVYLTALLNSVPTAANIKYYAKIVQDKALLRKLITVATNIVTMGYEGGEDVTNVLDQAERMIFDVVQKKITREFVPLEAILHDSFELIEKLYKQKEHVTGVPSGFVDLDKYTSGFQPSDLIIIAGRTSMGKTSFALNIAMNAAIKSKVPAGIFSLEMSKEQLVQRVLCAEARVDANKLRTGYLSESDWPKLTTAAGVLAEAPIYIDDTPSLSVLEIRAKARRLKARHNIGLIIVDYLQLARGTSSRGRDNRQQEVSEISRSLKSLAREINAPVIALSQLSRAPEARTDKKPMLSDLRESGAIEQDADLVMFVYREEYYKPTEENQGIAEIIIGKQRNGPTGTVKLTFINRFTRFENLERVEE</sequence>
<gene>
    <name evidence="14" type="ORF">AUJ95_03695</name>
</gene>